<proteinExistence type="predicted"/>
<name>A0ACD3B444_9AGAR</name>
<evidence type="ECO:0000313" key="1">
    <source>
        <dbReference type="EMBL" id="TFK72590.1"/>
    </source>
</evidence>
<gene>
    <name evidence="1" type="ORF">BDN72DRAFT_836151</name>
</gene>
<organism evidence="1 2">
    <name type="scientific">Pluteus cervinus</name>
    <dbReference type="NCBI Taxonomy" id="181527"/>
    <lineage>
        <taxon>Eukaryota</taxon>
        <taxon>Fungi</taxon>
        <taxon>Dikarya</taxon>
        <taxon>Basidiomycota</taxon>
        <taxon>Agaricomycotina</taxon>
        <taxon>Agaricomycetes</taxon>
        <taxon>Agaricomycetidae</taxon>
        <taxon>Agaricales</taxon>
        <taxon>Pluteineae</taxon>
        <taxon>Pluteaceae</taxon>
        <taxon>Pluteus</taxon>
    </lineage>
</organism>
<keyword evidence="2" id="KW-1185">Reference proteome</keyword>
<keyword evidence="1" id="KW-0808">Transferase</keyword>
<dbReference type="EMBL" id="ML208284">
    <property type="protein sequence ID" value="TFK72590.1"/>
    <property type="molecule type" value="Genomic_DNA"/>
</dbReference>
<dbReference type="Proteomes" id="UP000308600">
    <property type="component" value="Unassembled WGS sequence"/>
</dbReference>
<accession>A0ACD3B444</accession>
<sequence length="375" mass="41991">MANPHELVFDPSAHPHRRWNPLTNEHVLISPHRMKRPWLGQTEPPQVGALPQHDPGCYLCPGNKRAGGEQNPDYTKTYTFPNDFAAVLSHPTPDVPSPPHPLMTVQPVHGACDVVIFHPRHDLALARLSNDDLLRVIEEWVSIYKSRSSQDGIKYVQIFENKGAMMGCSNPHPHGQVWSLSAVPTMASTELASMKQYSLSTPPPSTAPKGPEGRPCLLCDYADLELSFTENEGRIVVKNDKWLAVVPWWATWPFETLVLPYRRHVQDISQLEDEEVASLADILSRVTTRYDNLFSCSFPYSMGIHQRPVSSTADSGPEHDIAHLHIHFSPPLLRSATVKKFLVGFELMAEAQRDLTPEQAAARLRACSDVHYLDG</sequence>
<reference evidence="1 2" key="1">
    <citation type="journal article" date="2019" name="Nat. Ecol. Evol.">
        <title>Megaphylogeny resolves global patterns of mushroom evolution.</title>
        <authorList>
            <person name="Varga T."/>
            <person name="Krizsan K."/>
            <person name="Foldi C."/>
            <person name="Dima B."/>
            <person name="Sanchez-Garcia M."/>
            <person name="Sanchez-Ramirez S."/>
            <person name="Szollosi G.J."/>
            <person name="Szarkandi J.G."/>
            <person name="Papp V."/>
            <person name="Albert L."/>
            <person name="Andreopoulos W."/>
            <person name="Angelini C."/>
            <person name="Antonin V."/>
            <person name="Barry K.W."/>
            <person name="Bougher N.L."/>
            <person name="Buchanan P."/>
            <person name="Buyck B."/>
            <person name="Bense V."/>
            <person name="Catcheside P."/>
            <person name="Chovatia M."/>
            <person name="Cooper J."/>
            <person name="Damon W."/>
            <person name="Desjardin D."/>
            <person name="Finy P."/>
            <person name="Geml J."/>
            <person name="Haridas S."/>
            <person name="Hughes K."/>
            <person name="Justo A."/>
            <person name="Karasinski D."/>
            <person name="Kautmanova I."/>
            <person name="Kiss B."/>
            <person name="Kocsube S."/>
            <person name="Kotiranta H."/>
            <person name="LaButti K.M."/>
            <person name="Lechner B.E."/>
            <person name="Liimatainen K."/>
            <person name="Lipzen A."/>
            <person name="Lukacs Z."/>
            <person name="Mihaltcheva S."/>
            <person name="Morgado L.N."/>
            <person name="Niskanen T."/>
            <person name="Noordeloos M.E."/>
            <person name="Ohm R.A."/>
            <person name="Ortiz-Santana B."/>
            <person name="Ovrebo C."/>
            <person name="Racz N."/>
            <person name="Riley R."/>
            <person name="Savchenko A."/>
            <person name="Shiryaev A."/>
            <person name="Soop K."/>
            <person name="Spirin V."/>
            <person name="Szebenyi C."/>
            <person name="Tomsovsky M."/>
            <person name="Tulloss R.E."/>
            <person name="Uehling J."/>
            <person name="Grigoriev I.V."/>
            <person name="Vagvolgyi C."/>
            <person name="Papp T."/>
            <person name="Martin F.M."/>
            <person name="Miettinen O."/>
            <person name="Hibbett D.S."/>
            <person name="Nagy L.G."/>
        </authorList>
    </citation>
    <scope>NUCLEOTIDE SEQUENCE [LARGE SCALE GENOMIC DNA]</scope>
    <source>
        <strain evidence="1 2">NL-1719</strain>
    </source>
</reference>
<evidence type="ECO:0000313" key="2">
    <source>
        <dbReference type="Proteomes" id="UP000308600"/>
    </source>
</evidence>
<protein>
    <submittedName>
        <fullName evidence="1">Galactose-1-phosphate uridyl transferase</fullName>
    </submittedName>
</protein>